<protein>
    <recommendedName>
        <fullName evidence="2">Low molecular weight protein antigen 6 PH domain-containing protein</fullName>
    </recommendedName>
</protein>
<organism evidence="3 4">
    <name type="scientific">Mycolicibacterium thermoresistibile</name>
    <name type="common">Mycobacterium thermoresistibile</name>
    <dbReference type="NCBI Taxonomy" id="1797"/>
    <lineage>
        <taxon>Bacteria</taxon>
        <taxon>Bacillati</taxon>
        <taxon>Actinomycetota</taxon>
        <taxon>Actinomycetes</taxon>
        <taxon>Mycobacteriales</taxon>
        <taxon>Mycobacteriaceae</taxon>
        <taxon>Mycolicibacterium</taxon>
    </lineage>
</organism>
<gene>
    <name evidence="3" type="ORF">RMCT_3637</name>
</gene>
<dbReference type="STRING" id="1797.RMCT_3637"/>
<dbReference type="InterPro" id="IPR019692">
    <property type="entry name" value="CFP-6_PH"/>
</dbReference>
<evidence type="ECO:0000259" key="2">
    <source>
        <dbReference type="Pfam" id="PF10756"/>
    </source>
</evidence>
<dbReference type="OrthoDB" id="5191452at2"/>
<evidence type="ECO:0000313" key="4">
    <source>
        <dbReference type="Proteomes" id="UP000069654"/>
    </source>
</evidence>
<dbReference type="Pfam" id="PF10756">
    <property type="entry name" value="bPH_6"/>
    <property type="match status" value="1"/>
</dbReference>
<reference evidence="4" key="2">
    <citation type="submission" date="2016-02" db="EMBL/GenBank/DDBJ databases">
        <title>Draft genome sequence of five rapidly growing Mycobacterium species.</title>
        <authorList>
            <person name="Katahira K."/>
            <person name="Gotou Y."/>
            <person name="Iida K."/>
            <person name="Ogura Y."/>
            <person name="Hayashi T."/>
        </authorList>
    </citation>
    <scope>NUCLEOTIDE SEQUENCE [LARGE SCALE GENOMIC DNA]</scope>
    <source>
        <strain evidence="4">JCM6362</strain>
    </source>
</reference>
<feature type="domain" description="Low molecular weight protein antigen 6 PH" evidence="2">
    <location>
        <begin position="70"/>
        <end position="140"/>
    </location>
</feature>
<keyword evidence="1" id="KW-1133">Transmembrane helix</keyword>
<name>A0A100XHQ2_MYCTH</name>
<feature type="transmembrane region" description="Helical" evidence="1">
    <location>
        <begin position="20"/>
        <end position="39"/>
    </location>
</feature>
<dbReference type="EMBL" id="BCTB01000048">
    <property type="protein sequence ID" value="GAT16668.1"/>
    <property type="molecule type" value="Genomic_DNA"/>
</dbReference>
<keyword evidence="1" id="KW-0472">Membrane</keyword>
<dbReference type="AlphaFoldDB" id="A0A100XHQ2"/>
<dbReference type="RefSeq" id="WP_003925424.1">
    <property type="nucleotide sequence ID" value="NZ_BCTB01000048.1"/>
</dbReference>
<evidence type="ECO:0000256" key="1">
    <source>
        <dbReference type="SAM" id="Phobius"/>
    </source>
</evidence>
<evidence type="ECO:0000313" key="3">
    <source>
        <dbReference type="EMBL" id="GAT16668.1"/>
    </source>
</evidence>
<dbReference type="OMA" id="LAWAEIL"/>
<reference evidence="3 4" key="1">
    <citation type="journal article" date="2016" name="Genome Announc.">
        <title>Draft Genome Sequences of Five Rapidly Growing Mycobacterium Species, M. thermoresistibile, M. fortuitum subsp. acetamidolyticum, M. canariasense, M. brisbanense, and M. novocastrense.</title>
        <authorList>
            <person name="Katahira K."/>
            <person name="Ogura Y."/>
            <person name="Gotoh Y."/>
            <person name="Hayashi T."/>
        </authorList>
    </citation>
    <scope>NUCLEOTIDE SEQUENCE [LARGE SCALE GENOMIC DNA]</scope>
    <source>
        <strain evidence="3 4">JCM6362</strain>
    </source>
</reference>
<accession>A0A100XHQ2</accession>
<proteinExistence type="predicted"/>
<comment type="caution">
    <text evidence="3">The sequence shown here is derived from an EMBL/GenBank/DDBJ whole genome shotgun (WGS) entry which is preliminary data.</text>
</comment>
<dbReference type="PROSITE" id="PS50890">
    <property type="entry name" value="PUA"/>
    <property type="match status" value="1"/>
</dbReference>
<sequence>MTKARWDIEVRPRMTPRFAYVAAAIMVAVNVVLAILLPVKPTGVIYRTADQVAFVLLGLVLGGAILLFTRPRLRVGPPGVAVRNLFGYRVLPWSEVIDVSLHPGARWARVDLPDDEYVPAMAIQLVDKEHAADAMERVRERVAYYKAQHQSKTRSAN</sequence>
<keyword evidence="1" id="KW-0812">Transmembrane</keyword>
<feature type="transmembrane region" description="Helical" evidence="1">
    <location>
        <begin position="51"/>
        <end position="69"/>
    </location>
</feature>
<dbReference type="Proteomes" id="UP000069654">
    <property type="component" value="Unassembled WGS sequence"/>
</dbReference>